<evidence type="ECO:0000313" key="11">
    <source>
        <dbReference type="Proteomes" id="UP000054051"/>
    </source>
</evidence>
<dbReference type="InterPro" id="IPR028366">
    <property type="entry name" value="PhoU"/>
</dbReference>
<dbReference type="Gene3D" id="1.20.58.220">
    <property type="entry name" value="Phosphate transport system protein phou homolog 2, domain 2"/>
    <property type="match status" value="1"/>
</dbReference>
<keyword evidence="5 8" id="KW-0963">Cytoplasm</keyword>
<keyword evidence="6 8" id="KW-0592">Phosphate transport</keyword>
<dbReference type="OrthoDB" id="9814256at2"/>
<comment type="similarity">
    <text evidence="2 8">Belongs to the PhoU family.</text>
</comment>
<dbReference type="FunFam" id="1.20.58.220:FF:000004">
    <property type="entry name" value="Phosphate-specific transport system accessory protein PhoU"/>
    <property type="match status" value="1"/>
</dbReference>
<dbReference type="AlphaFoldDB" id="G2J9N0"/>
<evidence type="ECO:0000313" key="10">
    <source>
        <dbReference type="EMBL" id="CCD29477.1"/>
    </source>
</evidence>
<organism evidence="10 11">
    <name type="scientific">Candidatus Glomeribacter gigasporarum BEG34</name>
    <dbReference type="NCBI Taxonomy" id="1070319"/>
    <lineage>
        <taxon>Bacteria</taxon>
        <taxon>Pseudomonadati</taxon>
        <taxon>Pseudomonadota</taxon>
        <taxon>Betaproteobacteria</taxon>
        <taxon>Burkholderiales</taxon>
        <taxon>Burkholderiaceae</taxon>
        <taxon>Candidatus Glomeribacter</taxon>
    </lineage>
</organism>
<dbReference type="SMR" id="G2J9N0"/>
<reference evidence="10 11" key="1">
    <citation type="submission" date="2011-08" db="EMBL/GenBank/DDBJ databases">
        <title>The genome of the obligate endobacterium of an arbuscular mycorrhizal fungus reveals an interphylum network of nutritional interactions.</title>
        <authorList>
            <person name="Ghignone S."/>
            <person name="Salvioli A."/>
            <person name="Anca I."/>
            <person name="Lumini E."/>
            <person name="Ortu G."/>
            <person name="Petiti L."/>
            <person name="Cruveiller S."/>
            <person name="Bianciotto V."/>
            <person name="Piffanelli P."/>
            <person name="Lanfranco L."/>
            <person name="Bonfante P."/>
        </authorList>
    </citation>
    <scope>NUCLEOTIDE SEQUENCE [LARGE SCALE GENOMIC DNA]</scope>
    <source>
        <strain evidence="10 11">BEG34</strain>
    </source>
</reference>
<sequence length="235" mass="26168">MIDKHLSSQFDADLESVCAQMLEMGRLVKMQVTDAMDALNHLDAQAAQRVMRNEQRINTLEIDIDQECSNIIVRRQPAARDLRLLMAISKIITDLERVGDEAEKIAVCTQRLTQAGAQPHLMDGSALKQAGAMAISMLHRALESFMHLDTAATAQIVRDDCVINEAFHAFVRTLITYMKEDTQMISTGLDYLSAAKAIERIGDHATNLAEFTIYIVKGTDVRHISPEQLAQEALC</sequence>
<dbReference type="GO" id="GO:0030643">
    <property type="term" value="P:intracellular phosphate ion homeostasis"/>
    <property type="evidence" value="ECO:0007669"/>
    <property type="project" value="InterPro"/>
</dbReference>
<dbReference type="eggNOG" id="COG0704">
    <property type="taxonomic scope" value="Bacteria"/>
</dbReference>
<dbReference type="NCBIfam" id="TIGR02135">
    <property type="entry name" value="phoU_full"/>
    <property type="match status" value="1"/>
</dbReference>
<dbReference type="InterPro" id="IPR038078">
    <property type="entry name" value="PhoU-like_sf"/>
</dbReference>
<evidence type="ECO:0000256" key="4">
    <source>
        <dbReference type="ARBA" id="ARBA00022448"/>
    </source>
</evidence>
<name>G2J9N0_9BURK</name>
<dbReference type="Proteomes" id="UP000054051">
    <property type="component" value="Unassembled WGS sequence"/>
</dbReference>
<comment type="subunit">
    <text evidence="3 8">Homodimer.</text>
</comment>
<keyword evidence="11" id="KW-1185">Reference proteome</keyword>
<comment type="subcellular location">
    <subcellularLocation>
        <location evidence="1 8">Cytoplasm</location>
    </subcellularLocation>
</comment>
<dbReference type="EMBL" id="CAFB01000041">
    <property type="protein sequence ID" value="CCD29477.1"/>
    <property type="molecule type" value="Genomic_DNA"/>
</dbReference>
<dbReference type="InterPro" id="IPR026022">
    <property type="entry name" value="PhoU_dom"/>
</dbReference>
<dbReference type="RefSeq" id="WP_006682666.1">
    <property type="nucleotide sequence ID" value="NZ_CAFB01000041.1"/>
</dbReference>
<evidence type="ECO:0000256" key="7">
    <source>
        <dbReference type="ARBA" id="ARBA00056181"/>
    </source>
</evidence>
<dbReference type="GO" id="GO:0005737">
    <property type="term" value="C:cytoplasm"/>
    <property type="evidence" value="ECO:0007669"/>
    <property type="project" value="UniProtKB-SubCell"/>
</dbReference>
<gene>
    <name evidence="10" type="primary">phoU</name>
    <name evidence="10" type="ORF">CAGGBEG34_240049</name>
</gene>
<feature type="domain" description="PhoU" evidence="9">
    <location>
        <begin position="22"/>
        <end position="106"/>
    </location>
</feature>
<evidence type="ECO:0000256" key="5">
    <source>
        <dbReference type="ARBA" id="ARBA00022490"/>
    </source>
</evidence>
<dbReference type="PANTHER" id="PTHR42930:SF3">
    <property type="entry name" value="PHOSPHATE-SPECIFIC TRANSPORT SYSTEM ACCESSORY PROTEIN PHOU"/>
    <property type="match status" value="1"/>
</dbReference>
<comment type="function">
    <text evidence="7 8">Plays a role in the regulation of phosphate uptake.</text>
</comment>
<evidence type="ECO:0000256" key="8">
    <source>
        <dbReference type="PIRNR" id="PIRNR003107"/>
    </source>
</evidence>
<dbReference type="PANTHER" id="PTHR42930">
    <property type="entry name" value="PHOSPHATE-SPECIFIC TRANSPORT SYSTEM ACCESSORY PROTEIN PHOU"/>
    <property type="match status" value="1"/>
</dbReference>
<dbReference type="GO" id="GO:0045936">
    <property type="term" value="P:negative regulation of phosphate metabolic process"/>
    <property type="evidence" value="ECO:0007669"/>
    <property type="project" value="InterPro"/>
</dbReference>
<evidence type="ECO:0000256" key="3">
    <source>
        <dbReference type="ARBA" id="ARBA00011738"/>
    </source>
</evidence>
<evidence type="ECO:0000256" key="2">
    <source>
        <dbReference type="ARBA" id="ARBA00008107"/>
    </source>
</evidence>
<accession>G2J9N0</accession>
<evidence type="ECO:0000259" key="9">
    <source>
        <dbReference type="Pfam" id="PF01895"/>
    </source>
</evidence>
<keyword evidence="4 8" id="KW-0813">Transport</keyword>
<dbReference type="GO" id="GO:0006817">
    <property type="term" value="P:phosphate ion transport"/>
    <property type="evidence" value="ECO:0007669"/>
    <property type="project" value="UniProtKB-KW"/>
</dbReference>
<dbReference type="Pfam" id="PF01895">
    <property type="entry name" value="PhoU"/>
    <property type="match status" value="2"/>
</dbReference>
<feature type="domain" description="PhoU" evidence="9">
    <location>
        <begin position="128"/>
        <end position="211"/>
    </location>
</feature>
<dbReference type="PIRSF" id="PIRSF003107">
    <property type="entry name" value="PhoU"/>
    <property type="match status" value="1"/>
</dbReference>
<evidence type="ECO:0000256" key="1">
    <source>
        <dbReference type="ARBA" id="ARBA00004496"/>
    </source>
</evidence>
<dbReference type="SUPFAM" id="SSF109755">
    <property type="entry name" value="PhoU-like"/>
    <property type="match status" value="1"/>
</dbReference>
<protein>
    <recommendedName>
        <fullName evidence="8">Phosphate-specific transport system accessory protein PhoU</fullName>
    </recommendedName>
</protein>
<comment type="caution">
    <text evidence="10">The sequence shown here is derived from an EMBL/GenBank/DDBJ whole genome shotgun (WGS) entry which is preliminary data.</text>
</comment>
<evidence type="ECO:0000256" key="6">
    <source>
        <dbReference type="ARBA" id="ARBA00022592"/>
    </source>
</evidence>
<proteinExistence type="inferred from homology"/>
<dbReference type="STRING" id="1070319.CAGGBEG34_240049"/>